<evidence type="ECO:0000256" key="3">
    <source>
        <dbReference type="ARBA" id="ARBA00022676"/>
    </source>
</evidence>
<evidence type="ECO:0000313" key="10">
    <source>
        <dbReference type="Proteomes" id="UP000249354"/>
    </source>
</evidence>
<dbReference type="PANTHER" id="PTHR33908">
    <property type="entry name" value="MANNOSYLTRANSFERASE YKCB-RELATED"/>
    <property type="match status" value="1"/>
</dbReference>
<feature type="transmembrane region" description="Helical" evidence="8">
    <location>
        <begin position="226"/>
        <end position="248"/>
    </location>
</feature>
<feature type="transmembrane region" description="Helical" evidence="8">
    <location>
        <begin position="373"/>
        <end position="396"/>
    </location>
</feature>
<reference evidence="9 10" key="2">
    <citation type="submission" date="2018-06" db="EMBL/GenBank/DDBJ databases">
        <title>Metagenomic assembly of (sub)arctic Cyanobacteria and their associated microbiome from non-axenic cultures.</title>
        <authorList>
            <person name="Baurain D."/>
        </authorList>
    </citation>
    <scope>NUCLEOTIDE SEQUENCE [LARGE SCALE GENOMIC DNA]</scope>
    <source>
        <strain evidence="9">ULC129bin1</strain>
    </source>
</reference>
<dbReference type="GO" id="GO:0016763">
    <property type="term" value="F:pentosyltransferase activity"/>
    <property type="evidence" value="ECO:0007669"/>
    <property type="project" value="TreeGrafter"/>
</dbReference>
<evidence type="ECO:0000256" key="2">
    <source>
        <dbReference type="ARBA" id="ARBA00022475"/>
    </source>
</evidence>
<evidence type="ECO:0000256" key="6">
    <source>
        <dbReference type="ARBA" id="ARBA00022989"/>
    </source>
</evidence>
<evidence type="ECO:0000256" key="7">
    <source>
        <dbReference type="ARBA" id="ARBA00023136"/>
    </source>
</evidence>
<sequence>MVQMANRQAAGERDDGRDRQSVWTKKAAFWVVVWCAIALAIRLTHLASKPPWGDEIATILFSMGNSSRLIPLNEMISVDQILRPLQVTPGSTPWDAVRYLLTEDNHSPAYFALAHPWMQLFARPDGYASLWAARALSAIFGALGVPAIYLLAWVSFRDRAIAILCAALMAVSPFGVFLAQEARHYTLASLLVMASLSCFVLSVRALSEGKTLSWPTTLGWILTNALSVSVHYFSGITIVAEALTLLVLLVKQCRADGAVWRRKPWMRIYIAAVGTFVGSAVWLPILLNFYGSPQSSFLRSGPSSWKYWVDPIAQSVAGWLYAVLSPITNFYGPLAIAIVALTCIFLLLLYAPWLIANLNRAWGFQLHQPQLRVGLQAIGGFFIIANLLFLLICYGLGFDITRGHRYSFVFFPSILILVGAGLSPFWQSKGSSERLVEGRYFEGMASPTLQKFSQVKLPFVKRFISGKTFVIAVIFMGFLGSQTITNNLSHLKFYKADRFINLVQAESKFPAVIGTNTTIADQPVVVGIEIMSTAWEARTQLNAPDAAQRWPTAPRFIIAENNAAKGLEADTQLAKSLKTVARPFDLWMLNTSPDLASAGCSSLESGNKGSYSYAHYVCD</sequence>
<evidence type="ECO:0000256" key="4">
    <source>
        <dbReference type="ARBA" id="ARBA00022679"/>
    </source>
</evidence>
<dbReference type="AlphaFoldDB" id="A0A2W4TPU9"/>
<reference evidence="10" key="1">
    <citation type="submission" date="2018-04" db="EMBL/GenBank/DDBJ databases">
        <authorList>
            <person name="Cornet L."/>
        </authorList>
    </citation>
    <scope>NUCLEOTIDE SEQUENCE [LARGE SCALE GENOMIC DNA]</scope>
</reference>
<evidence type="ECO:0000256" key="8">
    <source>
        <dbReference type="SAM" id="Phobius"/>
    </source>
</evidence>
<feature type="transmembrane region" description="Helical" evidence="8">
    <location>
        <begin position="27"/>
        <end position="44"/>
    </location>
</feature>
<keyword evidence="7 8" id="KW-0472">Membrane</keyword>
<feature type="transmembrane region" description="Helical" evidence="8">
    <location>
        <begin position="131"/>
        <end position="154"/>
    </location>
</feature>
<keyword evidence="3" id="KW-0328">Glycosyltransferase</keyword>
<keyword evidence="6 8" id="KW-1133">Transmembrane helix</keyword>
<accession>A0A2W4TPU9</accession>
<dbReference type="GO" id="GO:0005886">
    <property type="term" value="C:plasma membrane"/>
    <property type="evidence" value="ECO:0007669"/>
    <property type="project" value="UniProtKB-SubCell"/>
</dbReference>
<feature type="transmembrane region" description="Helical" evidence="8">
    <location>
        <begin position="331"/>
        <end position="353"/>
    </location>
</feature>
<keyword evidence="4" id="KW-0808">Transferase</keyword>
<feature type="transmembrane region" description="Helical" evidence="8">
    <location>
        <begin position="408"/>
        <end position="426"/>
    </location>
</feature>
<feature type="transmembrane region" description="Helical" evidence="8">
    <location>
        <begin position="469"/>
        <end position="488"/>
    </location>
</feature>
<proteinExistence type="predicted"/>
<organism evidence="9 10">
    <name type="scientific">Leptolyngbya foveolarum</name>
    <dbReference type="NCBI Taxonomy" id="47253"/>
    <lineage>
        <taxon>Bacteria</taxon>
        <taxon>Bacillati</taxon>
        <taxon>Cyanobacteriota</taxon>
        <taxon>Cyanophyceae</taxon>
        <taxon>Leptolyngbyales</taxon>
        <taxon>Leptolyngbyaceae</taxon>
        <taxon>Leptolyngbya group</taxon>
        <taxon>Leptolyngbya</taxon>
    </lineage>
</organism>
<evidence type="ECO:0000313" key="9">
    <source>
        <dbReference type="EMBL" id="PZO11196.1"/>
    </source>
</evidence>
<feature type="transmembrane region" description="Helical" evidence="8">
    <location>
        <begin position="160"/>
        <end position="178"/>
    </location>
</feature>
<feature type="transmembrane region" description="Helical" evidence="8">
    <location>
        <begin position="268"/>
        <end position="287"/>
    </location>
</feature>
<dbReference type="GO" id="GO:0009103">
    <property type="term" value="P:lipopolysaccharide biosynthetic process"/>
    <property type="evidence" value="ECO:0007669"/>
    <property type="project" value="UniProtKB-ARBA"/>
</dbReference>
<feature type="transmembrane region" description="Helical" evidence="8">
    <location>
        <begin position="307"/>
        <end position="324"/>
    </location>
</feature>
<gene>
    <name evidence="9" type="ORF">DCF25_19880</name>
</gene>
<dbReference type="InterPro" id="IPR050297">
    <property type="entry name" value="LipidA_mod_glycosyltrf_83"/>
</dbReference>
<keyword evidence="2" id="KW-1003">Cell membrane</keyword>
<protein>
    <recommendedName>
        <fullName evidence="11">Glycosyltransferase RgtA/B/C/D-like domain-containing protein</fullName>
    </recommendedName>
</protein>
<comment type="subcellular location">
    <subcellularLocation>
        <location evidence="1">Cell membrane</location>
        <topology evidence="1">Multi-pass membrane protein</topology>
    </subcellularLocation>
</comment>
<evidence type="ECO:0008006" key="11">
    <source>
        <dbReference type="Google" id="ProtNLM"/>
    </source>
</evidence>
<comment type="caution">
    <text evidence="9">The sequence shown here is derived from an EMBL/GenBank/DDBJ whole genome shotgun (WGS) entry which is preliminary data.</text>
</comment>
<keyword evidence="5 8" id="KW-0812">Transmembrane</keyword>
<name>A0A2W4TPU9_9CYAN</name>
<evidence type="ECO:0000256" key="5">
    <source>
        <dbReference type="ARBA" id="ARBA00022692"/>
    </source>
</evidence>
<dbReference type="Proteomes" id="UP000249354">
    <property type="component" value="Unassembled WGS sequence"/>
</dbReference>
<dbReference type="EMBL" id="QBMC01000198">
    <property type="protein sequence ID" value="PZO11196.1"/>
    <property type="molecule type" value="Genomic_DNA"/>
</dbReference>
<dbReference type="PANTHER" id="PTHR33908:SF11">
    <property type="entry name" value="MEMBRANE PROTEIN"/>
    <property type="match status" value="1"/>
</dbReference>
<evidence type="ECO:0000256" key="1">
    <source>
        <dbReference type="ARBA" id="ARBA00004651"/>
    </source>
</evidence>